<evidence type="ECO:0000256" key="3">
    <source>
        <dbReference type="ARBA" id="ARBA00022679"/>
    </source>
</evidence>
<evidence type="ECO:0000313" key="11">
    <source>
        <dbReference type="EMBL" id="MFH5231157.1"/>
    </source>
</evidence>
<dbReference type="PROSITE" id="PS50011">
    <property type="entry name" value="PROTEIN_KINASE_DOM"/>
    <property type="match status" value="1"/>
</dbReference>
<dbReference type="Gene3D" id="3.30.200.20">
    <property type="entry name" value="Phosphorylase Kinase, domain 1"/>
    <property type="match status" value="1"/>
</dbReference>
<dbReference type="RefSeq" id="WP_395117702.1">
    <property type="nucleotide sequence ID" value="NZ_JBIMSN010000102.1"/>
</dbReference>
<dbReference type="PROSITE" id="PS00108">
    <property type="entry name" value="PROTEIN_KINASE_ST"/>
    <property type="match status" value="1"/>
</dbReference>
<dbReference type="InterPro" id="IPR008271">
    <property type="entry name" value="Ser/Thr_kinase_AS"/>
</dbReference>
<evidence type="ECO:0000256" key="2">
    <source>
        <dbReference type="ARBA" id="ARBA00022527"/>
    </source>
</evidence>
<keyword evidence="4" id="KW-0547">Nucleotide-binding</keyword>
<dbReference type="InterPro" id="IPR000719">
    <property type="entry name" value="Prot_kinase_dom"/>
</dbReference>
<feature type="compositionally biased region" description="Low complexity" evidence="7">
    <location>
        <begin position="335"/>
        <end position="346"/>
    </location>
</feature>
<dbReference type="Proteomes" id="UP001609176">
    <property type="component" value="Unassembled WGS sequence"/>
</dbReference>
<evidence type="ECO:0000313" key="13">
    <source>
        <dbReference type="Proteomes" id="UP001609175"/>
    </source>
</evidence>
<feature type="region of interest" description="Disordered" evidence="7">
    <location>
        <begin position="334"/>
        <end position="381"/>
    </location>
</feature>
<dbReference type="EC" id="2.7.11.1" evidence="1"/>
<dbReference type="InterPro" id="IPR011009">
    <property type="entry name" value="Kinase-like_dom_sf"/>
</dbReference>
<dbReference type="CDD" id="cd14014">
    <property type="entry name" value="STKc_PknB_like"/>
    <property type="match status" value="1"/>
</dbReference>
<evidence type="ECO:0000313" key="14">
    <source>
        <dbReference type="Proteomes" id="UP001609176"/>
    </source>
</evidence>
<dbReference type="EMBL" id="JBIMSN010000102">
    <property type="protein sequence ID" value="MFH5231157.1"/>
    <property type="molecule type" value="Genomic_DNA"/>
</dbReference>
<evidence type="ECO:0000256" key="6">
    <source>
        <dbReference type="ARBA" id="ARBA00022840"/>
    </source>
</evidence>
<keyword evidence="8" id="KW-1133">Transmembrane helix</keyword>
<evidence type="ECO:0000256" key="5">
    <source>
        <dbReference type="ARBA" id="ARBA00022777"/>
    </source>
</evidence>
<organism evidence="11 15">
    <name type="scientific">Antrihabitans spumae</name>
    <dbReference type="NCBI Taxonomy" id="3373370"/>
    <lineage>
        <taxon>Bacteria</taxon>
        <taxon>Bacillati</taxon>
        <taxon>Actinomycetota</taxon>
        <taxon>Actinomycetes</taxon>
        <taxon>Mycobacteriales</taxon>
        <taxon>Nocardiaceae</taxon>
        <taxon>Antrihabitans</taxon>
    </lineage>
</organism>
<name>A0ABW7K820_9NOCA</name>
<dbReference type="GO" id="GO:0016301">
    <property type="term" value="F:kinase activity"/>
    <property type="evidence" value="ECO:0007669"/>
    <property type="project" value="UniProtKB-KW"/>
</dbReference>
<dbReference type="SUPFAM" id="SSF56112">
    <property type="entry name" value="Protein kinase-like (PK-like)"/>
    <property type="match status" value="1"/>
</dbReference>
<comment type="caution">
    <text evidence="11">The sequence shown here is derived from an EMBL/GenBank/DDBJ whole genome shotgun (WGS) entry which is preliminary data.</text>
</comment>
<dbReference type="Pfam" id="PF00069">
    <property type="entry name" value="Pkinase"/>
    <property type="match status" value="1"/>
</dbReference>
<feature type="compositionally biased region" description="Basic and acidic residues" evidence="7">
    <location>
        <begin position="304"/>
        <end position="314"/>
    </location>
</feature>
<keyword evidence="8" id="KW-0472">Membrane</keyword>
<feature type="domain" description="Protein kinase" evidence="9">
    <location>
        <begin position="12"/>
        <end position="275"/>
    </location>
</feature>
<feature type="transmembrane region" description="Helical" evidence="8">
    <location>
        <begin position="386"/>
        <end position="419"/>
    </location>
</feature>
<evidence type="ECO:0000313" key="10">
    <source>
        <dbReference type="EMBL" id="MFH5211319.1"/>
    </source>
</evidence>
<evidence type="ECO:0000259" key="9">
    <source>
        <dbReference type="PROSITE" id="PS50011"/>
    </source>
</evidence>
<evidence type="ECO:0000313" key="15">
    <source>
        <dbReference type="Proteomes" id="UP001609219"/>
    </source>
</evidence>
<evidence type="ECO:0000256" key="1">
    <source>
        <dbReference type="ARBA" id="ARBA00012513"/>
    </source>
</evidence>
<keyword evidence="8" id="KW-0812">Transmembrane</keyword>
<dbReference type="SMART" id="SM00220">
    <property type="entry name" value="S_TKc"/>
    <property type="match status" value="1"/>
</dbReference>
<keyword evidence="6" id="KW-0067">ATP-binding</keyword>
<evidence type="ECO:0000256" key="8">
    <source>
        <dbReference type="SAM" id="Phobius"/>
    </source>
</evidence>
<dbReference type="Gene3D" id="1.10.510.10">
    <property type="entry name" value="Transferase(Phosphotransferase) domain 1"/>
    <property type="match status" value="1"/>
</dbReference>
<dbReference type="PANTHER" id="PTHR43289">
    <property type="entry name" value="MITOGEN-ACTIVATED PROTEIN KINASE KINASE KINASE 20-RELATED"/>
    <property type="match status" value="1"/>
</dbReference>
<feature type="transmembrane region" description="Helical" evidence="8">
    <location>
        <begin position="431"/>
        <end position="456"/>
    </location>
</feature>
<reference evidence="13 14" key="1">
    <citation type="submission" date="2024-10" db="EMBL/GenBank/DDBJ databases">
        <authorList>
            <person name="Riesco R."/>
        </authorList>
    </citation>
    <scope>NUCLEOTIDE SEQUENCE [LARGE SCALE GENOMIC DNA]</scope>
    <source>
        <strain evidence="12 14">NCIMB 15448</strain>
        <strain evidence="10 13">NCIMB 15449</strain>
        <strain evidence="11 15">NCIMB 15450</strain>
    </source>
</reference>
<sequence length="463" mass="49959">MTLEPGSVFAGYTIERMLGAGGMGSVYLARHPRLPRHDALKVLTGAPAANFDYRRRFEREADLASRLRHPNIVSIYDRGVAEGQLWIAMEYVEGIDAAHLITSGRDSVEPMRAIEIIRDAAKGLDFAHRKGLLHRDVKPANILVTGDEDEGERSLIADFGIARSIDDSHRLTAAGDVLGTLAYAAPEQLEGRDVDARVDVYALGCTLFELLTGSKPYPYPTMIPVMKAHLNAPPPRPTDTVRALSSGIDGVIAKALEKNPDRRYASCRELAEDAMQALTVPMRRPSLAKPAAPPEQARSQQEMTQRRPLTDPTRITDRAQHSAPNHFSAPLQRIQGQGQHAAPAHQSSPNQRVPLTPMHAQSQPIQPYYPPLQHSPQQGETSNGLALWSMISGIVGLISCFTLIGGFALSLTAIGLGIAGQKKAKSGAGRSGMAIAGIALGVVTLILTIVFTIYVATTDTTTT</sequence>
<evidence type="ECO:0000313" key="12">
    <source>
        <dbReference type="EMBL" id="MFH5244300.1"/>
    </source>
</evidence>
<protein>
    <recommendedName>
        <fullName evidence="1">non-specific serine/threonine protein kinase</fullName>
        <ecNumber evidence="1">2.7.11.1</ecNumber>
    </recommendedName>
</protein>
<keyword evidence="2" id="KW-0723">Serine/threonine-protein kinase</keyword>
<proteinExistence type="predicted"/>
<evidence type="ECO:0000256" key="7">
    <source>
        <dbReference type="SAM" id="MobiDB-lite"/>
    </source>
</evidence>
<keyword evidence="15" id="KW-1185">Reference proteome</keyword>
<dbReference type="Proteomes" id="UP001609175">
    <property type="component" value="Unassembled WGS sequence"/>
</dbReference>
<keyword evidence="3" id="KW-0808">Transferase</keyword>
<gene>
    <name evidence="12" type="ORF">ACHIPV_20840</name>
    <name evidence="10" type="ORF">ACHIPZ_24385</name>
    <name evidence="11" type="ORF">ACHIRB_21695</name>
</gene>
<dbReference type="EMBL" id="JBIMSO010000071">
    <property type="protein sequence ID" value="MFH5211319.1"/>
    <property type="molecule type" value="Genomic_DNA"/>
</dbReference>
<keyword evidence="5 11" id="KW-0418">Kinase</keyword>
<feature type="region of interest" description="Disordered" evidence="7">
    <location>
        <begin position="283"/>
        <end position="314"/>
    </location>
</feature>
<dbReference type="EMBL" id="JBIMSP010000040">
    <property type="protein sequence ID" value="MFH5244300.1"/>
    <property type="molecule type" value="Genomic_DNA"/>
</dbReference>
<dbReference type="Proteomes" id="UP001609219">
    <property type="component" value="Unassembled WGS sequence"/>
</dbReference>
<dbReference type="PANTHER" id="PTHR43289:SF6">
    <property type="entry name" value="SERINE_THREONINE-PROTEIN KINASE NEKL-3"/>
    <property type="match status" value="1"/>
</dbReference>
<feature type="compositionally biased region" description="Polar residues" evidence="7">
    <location>
        <begin position="347"/>
        <end position="365"/>
    </location>
</feature>
<evidence type="ECO:0000256" key="4">
    <source>
        <dbReference type="ARBA" id="ARBA00022741"/>
    </source>
</evidence>
<accession>A0ABW7K820</accession>